<feature type="binding site" evidence="19">
    <location>
        <position position="326"/>
    </location>
    <ligand>
        <name>NAD(+)</name>
        <dbReference type="ChEBI" id="CHEBI:57540"/>
    </ligand>
</feature>
<keyword evidence="16 19" id="KW-0170">Cobalt</keyword>
<dbReference type="CDD" id="cd08195">
    <property type="entry name" value="DHQS"/>
    <property type="match status" value="1"/>
</dbReference>
<comment type="subunit">
    <text evidence="18">Monomer.</text>
</comment>
<dbReference type="PROSITE" id="PS01128">
    <property type="entry name" value="SHIKIMATE_KINASE"/>
    <property type="match status" value="1"/>
</dbReference>
<keyword evidence="14 19" id="KW-0456">Lyase</keyword>
<evidence type="ECO:0000259" key="20">
    <source>
        <dbReference type="Pfam" id="PF01761"/>
    </source>
</evidence>
<comment type="cofactor">
    <cofactor evidence="19">
        <name>Co(2+)</name>
        <dbReference type="ChEBI" id="CHEBI:48828"/>
    </cofactor>
    <cofactor evidence="19">
        <name>Zn(2+)</name>
        <dbReference type="ChEBI" id="CHEBI:29105"/>
    </cofactor>
    <text evidence="19">Binds 1 divalent metal cation per subunit. Can use either Co(2+) or Zn(2+).</text>
</comment>
<comment type="catalytic activity">
    <reaction evidence="19">
        <text>7-phospho-2-dehydro-3-deoxy-D-arabino-heptonate = 3-dehydroquinate + phosphate</text>
        <dbReference type="Rhea" id="RHEA:21968"/>
        <dbReference type="ChEBI" id="CHEBI:32364"/>
        <dbReference type="ChEBI" id="CHEBI:43474"/>
        <dbReference type="ChEBI" id="CHEBI:58394"/>
        <dbReference type="EC" id="4.2.3.4"/>
    </reaction>
</comment>
<dbReference type="Proteomes" id="UP000184375">
    <property type="component" value="Unassembled WGS sequence"/>
</dbReference>
<dbReference type="RefSeq" id="WP_073254009.1">
    <property type="nucleotide sequence ID" value="NZ_FRCR01000002.1"/>
</dbReference>
<feature type="binding site" evidence="18">
    <location>
        <position position="81"/>
    </location>
    <ligand>
        <name>substrate</name>
    </ligand>
</feature>
<evidence type="ECO:0000256" key="17">
    <source>
        <dbReference type="ARBA" id="ARBA00048567"/>
    </source>
</evidence>
<feature type="binding site" evidence="18">
    <location>
        <position position="59"/>
    </location>
    <ligand>
        <name>substrate</name>
    </ligand>
</feature>
<dbReference type="GO" id="GO:0004765">
    <property type="term" value="F:shikimate kinase activity"/>
    <property type="evidence" value="ECO:0007669"/>
    <property type="project" value="UniProtKB-UniRule"/>
</dbReference>
<dbReference type="EC" id="4.2.3.4" evidence="19"/>
<dbReference type="STRING" id="447595.SAMN05660826_00453"/>
<keyword evidence="7 19" id="KW-0479">Metal-binding</keyword>
<dbReference type="FunFam" id="3.40.50.1970:FF:000007">
    <property type="entry name" value="Pentafunctional AROM polypeptide"/>
    <property type="match status" value="1"/>
</dbReference>
<dbReference type="Pfam" id="PF24621">
    <property type="entry name" value="DHQS_C"/>
    <property type="match status" value="1"/>
</dbReference>
<keyword evidence="10 19" id="KW-0862">Zinc</keyword>
<keyword evidence="13 19" id="KW-0057">Aromatic amino acid biosynthesis</keyword>
<feature type="binding site" evidence="18">
    <location>
        <position position="141"/>
    </location>
    <ligand>
        <name>substrate</name>
    </ligand>
</feature>
<keyword evidence="6 18" id="KW-0808">Transferase</keyword>
<evidence type="ECO:0000259" key="21">
    <source>
        <dbReference type="Pfam" id="PF24621"/>
    </source>
</evidence>
<evidence type="ECO:0000256" key="4">
    <source>
        <dbReference type="ARBA" id="ARBA00022490"/>
    </source>
</evidence>
<evidence type="ECO:0000256" key="5">
    <source>
        <dbReference type="ARBA" id="ARBA00022605"/>
    </source>
</evidence>
<protein>
    <recommendedName>
        <fullName evidence="18 19">Multifunctional fusion protein</fullName>
    </recommendedName>
    <domain>
        <recommendedName>
            <fullName evidence="18">Shikimate kinase</fullName>
            <shortName evidence="18">SK</shortName>
            <ecNumber evidence="18">2.7.1.71</ecNumber>
        </recommendedName>
    </domain>
    <domain>
        <recommendedName>
            <fullName evidence="19">3-dehydroquinate synthase</fullName>
            <shortName evidence="19">DHQS</shortName>
            <ecNumber evidence="19">4.2.3.4</ecNumber>
        </recommendedName>
    </domain>
</protein>
<feature type="binding site" evidence="18">
    <location>
        <begin position="13"/>
        <end position="18"/>
    </location>
    <ligand>
        <name>ATP</name>
        <dbReference type="ChEBI" id="CHEBI:30616"/>
    </ligand>
</feature>
<dbReference type="InterPro" id="IPR031322">
    <property type="entry name" value="Shikimate/glucono_kinase"/>
</dbReference>
<dbReference type="Pfam" id="PF01761">
    <property type="entry name" value="DHQ_synthase"/>
    <property type="match status" value="1"/>
</dbReference>
<dbReference type="GO" id="GO:0005737">
    <property type="term" value="C:cytoplasm"/>
    <property type="evidence" value="ECO:0007669"/>
    <property type="project" value="UniProtKB-SubCell"/>
</dbReference>
<dbReference type="OrthoDB" id="9806583at2"/>
<dbReference type="NCBIfam" id="TIGR01357">
    <property type="entry name" value="aroB"/>
    <property type="match status" value="1"/>
</dbReference>
<evidence type="ECO:0000256" key="18">
    <source>
        <dbReference type="HAMAP-Rule" id="MF_00109"/>
    </source>
</evidence>
<keyword evidence="5 19" id="KW-0028">Amino-acid biosynthesis</keyword>
<dbReference type="Gene3D" id="3.40.50.1970">
    <property type="match status" value="1"/>
</dbReference>
<dbReference type="SUPFAM" id="SSF52540">
    <property type="entry name" value="P-loop containing nucleoside triphosphate hydrolases"/>
    <property type="match status" value="1"/>
</dbReference>
<feature type="binding site" evidence="19">
    <location>
        <begin position="255"/>
        <end position="260"/>
    </location>
    <ligand>
        <name>NAD(+)</name>
        <dbReference type="ChEBI" id="CHEBI:57540"/>
    </ligand>
</feature>
<dbReference type="Gene3D" id="3.40.50.300">
    <property type="entry name" value="P-loop containing nucleotide triphosphate hydrolases"/>
    <property type="match status" value="1"/>
</dbReference>
<evidence type="ECO:0000256" key="6">
    <source>
        <dbReference type="ARBA" id="ARBA00022679"/>
    </source>
</evidence>
<organism evidence="22 23">
    <name type="scientific">Caldanaerovirga acetigignens</name>
    <dbReference type="NCBI Taxonomy" id="447595"/>
    <lineage>
        <taxon>Bacteria</taxon>
        <taxon>Bacillati</taxon>
        <taxon>Bacillota</taxon>
        <taxon>Clostridia</taxon>
        <taxon>Thermosediminibacterales</taxon>
        <taxon>Thermosediminibacteraceae</taxon>
        <taxon>Caldanaerovirga</taxon>
    </lineage>
</organism>
<evidence type="ECO:0000313" key="22">
    <source>
        <dbReference type="EMBL" id="SHM19351.1"/>
    </source>
</evidence>
<dbReference type="SUPFAM" id="SSF56796">
    <property type="entry name" value="Dehydroquinate synthase-like"/>
    <property type="match status" value="1"/>
</dbReference>
<feature type="binding site" evidence="18">
    <location>
        <position position="119"/>
    </location>
    <ligand>
        <name>ATP</name>
        <dbReference type="ChEBI" id="CHEBI:30616"/>
    </ligand>
</feature>
<feature type="binding site" evidence="19">
    <location>
        <position position="431"/>
    </location>
    <ligand>
        <name>Zn(2+)</name>
        <dbReference type="ChEBI" id="CHEBI:29105"/>
    </ligand>
</feature>
<evidence type="ECO:0000256" key="19">
    <source>
        <dbReference type="HAMAP-Rule" id="MF_00110"/>
    </source>
</evidence>
<dbReference type="InterPro" id="IPR023000">
    <property type="entry name" value="Shikimate_kinase_CS"/>
</dbReference>
<comment type="cofactor">
    <cofactor evidence="1 19">
        <name>NAD(+)</name>
        <dbReference type="ChEBI" id="CHEBI:57540"/>
    </cofactor>
</comment>
<comment type="caution">
    <text evidence="19">Lacks conserved residue(s) required for the propagation of feature annotation.</text>
</comment>
<dbReference type="GO" id="GO:0009073">
    <property type="term" value="P:aromatic amino acid family biosynthetic process"/>
    <property type="evidence" value="ECO:0007669"/>
    <property type="project" value="UniProtKB-KW"/>
</dbReference>
<feature type="binding site" evidence="18">
    <location>
        <position position="35"/>
    </location>
    <ligand>
        <name>substrate</name>
    </ligand>
</feature>
<dbReference type="Gene3D" id="1.20.1090.10">
    <property type="entry name" value="Dehydroquinate synthase-like - alpha domain"/>
    <property type="match status" value="1"/>
</dbReference>
<dbReference type="PANTHER" id="PTHR43622:SF1">
    <property type="entry name" value="3-DEHYDROQUINATE SYNTHASE"/>
    <property type="match status" value="1"/>
</dbReference>
<accession>A0A1M7GSZ8</accession>
<dbReference type="Pfam" id="PF01202">
    <property type="entry name" value="SKI"/>
    <property type="match status" value="1"/>
</dbReference>
<evidence type="ECO:0000256" key="7">
    <source>
        <dbReference type="ARBA" id="ARBA00022723"/>
    </source>
</evidence>
<proteinExistence type="inferred from homology"/>
<feature type="binding site" evidence="19">
    <location>
        <position position="447"/>
    </location>
    <ligand>
        <name>Zn(2+)</name>
        <dbReference type="ChEBI" id="CHEBI:29105"/>
    </ligand>
</feature>
<dbReference type="AlphaFoldDB" id="A0A1M7GSZ8"/>
<comment type="function">
    <text evidence="19">Catalyzes the conversion of 3-deoxy-D-arabino-heptulosonate 7-phosphate (DAHP) to dehydroquinate (DHQ).</text>
</comment>
<evidence type="ECO:0000256" key="8">
    <source>
        <dbReference type="ARBA" id="ARBA00022741"/>
    </source>
</evidence>
<dbReference type="InterPro" id="IPR000623">
    <property type="entry name" value="Shikimate_kinase/TSH1"/>
</dbReference>
<evidence type="ECO:0000256" key="13">
    <source>
        <dbReference type="ARBA" id="ARBA00023141"/>
    </source>
</evidence>
<dbReference type="EMBL" id="FRCR01000002">
    <property type="protein sequence ID" value="SHM19351.1"/>
    <property type="molecule type" value="Genomic_DNA"/>
</dbReference>
<dbReference type="PANTHER" id="PTHR43622">
    <property type="entry name" value="3-DEHYDROQUINATE SYNTHASE"/>
    <property type="match status" value="1"/>
</dbReference>
<evidence type="ECO:0000256" key="14">
    <source>
        <dbReference type="ARBA" id="ARBA00023239"/>
    </source>
</evidence>
<dbReference type="InterPro" id="IPR016037">
    <property type="entry name" value="DHQ_synth_AroB"/>
</dbReference>
<dbReference type="GO" id="GO:0003856">
    <property type="term" value="F:3-dehydroquinate synthase activity"/>
    <property type="evidence" value="ECO:0007669"/>
    <property type="project" value="UniProtKB-UniRule"/>
</dbReference>
<keyword evidence="8 19" id="KW-0547">Nucleotide-binding</keyword>
<dbReference type="InterPro" id="IPR050071">
    <property type="entry name" value="Dehydroquinate_synthase"/>
</dbReference>
<evidence type="ECO:0000256" key="1">
    <source>
        <dbReference type="ARBA" id="ARBA00001911"/>
    </source>
</evidence>
<dbReference type="InterPro" id="IPR027417">
    <property type="entry name" value="P-loop_NTPase"/>
</dbReference>
<evidence type="ECO:0000256" key="11">
    <source>
        <dbReference type="ARBA" id="ARBA00022840"/>
    </source>
</evidence>
<reference evidence="23" key="1">
    <citation type="submission" date="2016-11" db="EMBL/GenBank/DDBJ databases">
        <authorList>
            <person name="Varghese N."/>
            <person name="Submissions S."/>
        </authorList>
    </citation>
    <scope>NUCLEOTIDE SEQUENCE [LARGE SCALE GENOMIC DNA]</scope>
    <source>
        <strain evidence="23">DSM 18802</strain>
    </source>
</reference>
<evidence type="ECO:0000256" key="16">
    <source>
        <dbReference type="ARBA" id="ARBA00023285"/>
    </source>
</evidence>
<feature type="binding site" evidence="19">
    <location>
        <begin position="289"/>
        <end position="293"/>
    </location>
    <ligand>
        <name>NAD(+)</name>
        <dbReference type="ChEBI" id="CHEBI:57540"/>
    </ligand>
</feature>
<dbReference type="InterPro" id="IPR030960">
    <property type="entry name" value="DHQS/DOIS_N"/>
</dbReference>
<comment type="similarity">
    <text evidence="18">Belongs to the shikimate kinase family.</text>
</comment>
<comment type="catalytic activity">
    <reaction evidence="17 18">
        <text>shikimate + ATP = 3-phosphoshikimate + ADP + H(+)</text>
        <dbReference type="Rhea" id="RHEA:13121"/>
        <dbReference type="ChEBI" id="CHEBI:15378"/>
        <dbReference type="ChEBI" id="CHEBI:30616"/>
        <dbReference type="ChEBI" id="CHEBI:36208"/>
        <dbReference type="ChEBI" id="CHEBI:145989"/>
        <dbReference type="ChEBI" id="CHEBI:456216"/>
        <dbReference type="EC" id="2.7.1.71"/>
    </reaction>
</comment>
<name>A0A1M7GSZ8_9FIRM</name>
<keyword evidence="15" id="KW-0511">Multifunctional enzyme</keyword>
<dbReference type="EC" id="2.7.1.71" evidence="18"/>
<evidence type="ECO:0000256" key="10">
    <source>
        <dbReference type="ARBA" id="ARBA00022833"/>
    </source>
</evidence>
<dbReference type="PRINTS" id="PR01100">
    <property type="entry name" value="SHIKIMTKNASE"/>
</dbReference>
<dbReference type="UniPathway" id="UPA00053">
    <property type="reaction ID" value="UER00085"/>
</dbReference>
<comment type="cofactor">
    <cofactor evidence="18">
        <name>Mg(2+)</name>
        <dbReference type="ChEBI" id="CHEBI:18420"/>
    </cofactor>
    <text evidence="18">Binds 1 Mg(2+) ion per subunit.</text>
</comment>
<keyword evidence="12 19" id="KW-0520">NAD</keyword>
<keyword evidence="9 18" id="KW-0418">Kinase</keyword>
<feature type="binding site" evidence="19">
    <location>
        <position position="335"/>
    </location>
    <ligand>
        <name>NAD(+)</name>
        <dbReference type="ChEBI" id="CHEBI:57540"/>
    </ligand>
</feature>
<evidence type="ECO:0000256" key="3">
    <source>
        <dbReference type="ARBA" id="ARBA00004842"/>
    </source>
</evidence>
<evidence type="ECO:0000256" key="15">
    <source>
        <dbReference type="ARBA" id="ARBA00023268"/>
    </source>
</evidence>
<feature type="binding site" evidence="19">
    <location>
        <begin position="313"/>
        <end position="314"/>
    </location>
    <ligand>
        <name>NAD(+)</name>
        <dbReference type="ChEBI" id="CHEBI:57540"/>
    </ligand>
</feature>
<dbReference type="InterPro" id="IPR056179">
    <property type="entry name" value="DHQS_C"/>
</dbReference>
<comment type="pathway">
    <text evidence="19">Metabolic intermediate biosynthesis; chorismate biosynthesis; chorismate from D-erythrose 4-phosphate and phosphoenolpyruvate: step 2/7.</text>
</comment>
<comment type="similarity">
    <text evidence="19">Belongs to the sugar phosphate cyclases superfamily. Dehydroquinate synthase family.</text>
</comment>
<comment type="subcellular location">
    <subcellularLocation>
        <location evidence="19">Cytoplasm</location>
    </subcellularLocation>
</comment>
<feature type="binding site" evidence="19">
    <location>
        <position position="368"/>
    </location>
    <ligand>
        <name>Zn(2+)</name>
        <dbReference type="ChEBI" id="CHEBI:29105"/>
    </ligand>
</feature>
<evidence type="ECO:0000256" key="2">
    <source>
        <dbReference type="ARBA" id="ARBA00001947"/>
    </source>
</evidence>
<dbReference type="GO" id="GO:0008652">
    <property type="term" value="P:amino acid biosynthetic process"/>
    <property type="evidence" value="ECO:0007669"/>
    <property type="project" value="UniProtKB-KW"/>
</dbReference>
<evidence type="ECO:0000256" key="9">
    <source>
        <dbReference type="ARBA" id="ARBA00022777"/>
    </source>
</evidence>
<gene>
    <name evidence="19" type="primary">aroB</name>
    <name evidence="18" type="synonym">aroK</name>
    <name evidence="22" type="ORF">SAMN05660826_00453</name>
</gene>
<sequence>MVDKNIVLCGLSGSGKTTVGKILAEKLSRLFVDTDRLLEDSEGMDIPRIFDIYGQEGFREMETDAVKKVSKLKNAVISIGGGAVIRKGNVNFLKENGLIVFLDASPDVLLSRLASDNSRPLLASSSMKEKRKKLYSLYNERYDLYRQAADIVVNAENSPEVVAGKILEELYRRGIKKKDADVKEESIFVKTSSRDYFVKIGYRFFEKALIEFLKDQSVSKAVLVTNPILNQLAGKDLLKQAKDEGLNMEVVLIRDGEENKSPDTLLKIIDKFASLSLDRESVVVAVGGGVVGDTAGLAAAIYMRGIRWVYVPTTLLAQVDASIGGKVAVNHGQQKNLLGAFHQPSLVLTDAGFLDVLPEEIYIDGLAEVVKSSVIEGVYLFDFLKENASKIIARDPKVVLCAVSSCIKMKSRIVEQDERDRGMRMLLNLGHTFGHAIEAALGYQISHGKAVSVGMVLEAELSQRMGHADTSTKQRIEKLLESLGLPVSLKEIGLHIKISDLLKFMRFDKKAIYGKYRFALPFKIGDVRVVECLPAELESLIEEMEGDAR</sequence>
<feature type="domain" description="3-dehydroquinate synthase C-terminal" evidence="21">
    <location>
        <begin position="365"/>
        <end position="511"/>
    </location>
</feature>
<comment type="function">
    <text evidence="18">Catalyzes the specific phosphorylation of the 3-hydroxyl group of shikimic acid using ATP as a cosubstrate.</text>
</comment>
<evidence type="ECO:0000313" key="23">
    <source>
        <dbReference type="Proteomes" id="UP000184375"/>
    </source>
</evidence>
<dbReference type="GO" id="GO:0000287">
    <property type="term" value="F:magnesium ion binding"/>
    <property type="evidence" value="ECO:0007669"/>
    <property type="project" value="UniProtKB-UniRule"/>
</dbReference>
<dbReference type="HAMAP" id="MF_00110">
    <property type="entry name" value="DHQ_synthase"/>
    <property type="match status" value="1"/>
</dbReference>
<evidence type="ECO:0000256" key="12">
    <source>
        <dbReference type="ARBA" id="ARBA00023027"/>
    </source>
</evidence>
<keyword evidence="4 19" id="KW-0963">Cytoplasm</keyword>
<keyword evidence="11 18" id="KW-0067">ATP-binding</keyword>
<feature type="binding site" evidence="18">
    <location>
        <position position="17"/>
    </location>
    <ligand>
        <name>Mg(2+)</name>
        <dbReference type="ChEBI" id="CHEBI:18420"/>
    </ligand>
</feature>
<keyword evidence="18" id="KW-0460">Magnesium</keyword>
<keyword evidence="23" id="KW-1185">Reference proteome</keyword>
<dbReference type="GO" id="GO:0005524">
    <property type="term" value="F:ATP binding"/>
    <property type="evidence" value="ECO:0007669"/>
    <property type="project" value="UniProtKB-UniRule"/>
</dbReference>
<dbReference type="HAMAP" id="MF_00109">
    <property type="entry name" value="Shikimate_kinase"/>
    <property type="match status" value="1"/>
</dbReference>
<dbReference type="CDD" id="cd00464">
    <property type="entry name" value="SK"/>
    <property type="match status" value="1"/>
</dbReference>
<comment type="cofactor">
    <cofactor evidence="2">
        <name>Zn(2+)</name>
        <dbReference type="ChEBI" id="CHEBI:29105"/>
    </cofactor>
</comment>
<comment type="pathway">
    <text evidence="3 18">Metabolic intermediate biosynthesis; chorismate biosynthesis; chorismate from D-erythrose 4-phosphate and phosphoenolpyruvate: step 5/7.</text>
</comment>
<feature type="domain" description="3-dehydroquinate synthase N-terminal" evidence="20">
    <location>
        <begin position="251"/>
        <end position="361"/>
    </location>
</feature>
<dbReference type="GO" id="GO:0009423">
    <property type="term" value="P:chorismate biosynthetic process"/>
    <property type="evidence" value="ECO:0007669"/>
    <property type="project" value="UniProtKB-UniRule"/>
</dbReference>